<feature type="compositionally biased region" description="Polar residues" evidence="1">
    <location>
        <begin position="252"/>
        <end position="267"/>
    </location>
</feature>
<sequence length="507" mass="55025">MDCTERLKALTRAKIFESLNRNHTRSTSEDGAQRRGDQIRTQFGISNHRAETSDQKNDTIESAPVASVSPFGGGGMVAPASSPVARAPSSQVPTPPRPSPGPSSSPSPSQLRSDDTAILSPTFFFQNLLPDELSLSWSSKIHYFKSRRPNRGPSVLDDELLTSAAPIAPSGRPMQNPMVAALSSGQRVPSKARLQTDKNRRASVVKVTSPEKPFNSSSPPIPSALRSVNFPPPSLESTSDESSSDEPILTTRGHQGSLHHTAQSEMRMNSDPSSSYPPPPMSPNELFNAFASMNTFSVSNAPPSVPPIDLLANPGPAWNLDLLRSPRLGHIIRPQEEIAVRLGNARTLAHNGYRGPFNIGRLTCLIDPYTGEPNPIAETRPDTRGKMITYDLQTKEDIHTAEPSETGTAQWGRKGEFTGFRESSAASVEETEDSRFMPTGKDAWMGVRLCEGPKSVMVHDEYAPAATPSLGPAPSWMKEANAALGIPNEEDEDEEGLFEYCDLDFED</sequence>
<proteinExistence type="predicted"/>
<dbReference type="AlphaFoldDB" id="A0AAJ0EYW5"/>
<feature type="compositionally biased region" description="Low complexity" evidence="1">
    <location>
        <begin position="77"/>
        <end position="92"/>
    </location>
</feature>
<evidence type="ECO:0000256" key="1">
    <source>
        <dbReference type="SAM" id="MobiDB-lite"/>
    </source>
</evidence>
<name>A0AAJ0EYW5_9PEZI</name>
<protein>
    <submittedName>
        <fullName evidence="2">Uncharacterized protein</fullName>
    </submittedName>
</protein>
<feature type="region of interest" description="Disordered" evidence="1">
    <location>
        <begin position="400"/>
        <end position="437"/>
    </location>
</feature>
<dbReference type="EMBL" id="JAHMHR010000017">
    <property type="protein sequence ID" value="KAK1676569.1"/>
    <property type="molecule type" value="Genomic_DNA"/>
</dbReference>
<evidence type="ECO:0000313" key="3">
    <source>
        <dbReference type="Proteomes" id="UP001224890"/>
    </source>
</evidence>
<gene>
    <name evidence="2" type="ORF">BDP55DRAFT_631202</name>
</gene>
<evidence type="ECO:0000313" key="2">
    <source>
        <dbReference type="EMBL" id="KAK1676569.1"/>
    </source>
</evidence>
<feature type="compositionally biased region" description="Basic and acidic residues" evidence="1">
    <location>
        <begin position="48"/>
        <end position="59"/>
    </location>
</feature>
<dbReference type="RefSeq" id="XP_060430572.1">
    <property type="nucleotide sequence ID" value="XM_060572256.1"/>
</dbReference>
<feature type="region of interest" description="Disordered" evidence="1">
    <location>
        <begin position="182"/>
        <end position="279"/>
    </location>
</feature>
<keyword evidence="3" id="KW-1185">Reference proteome</keyword>
<reference evidence="2" key="1">
    <citation type="submission" date="2021-06" db="EMBL/GenBank/DDBJ databases">
        <title>Comparative genomics, transcriptomics and evolutionary studies reveal genomic signatures of adaptation to plant cell wall in hemibiotrophic fungi.</title>
        <authorList>
            <consortium name="DOE Joint Genome Institute"/>
            <person name="Baroncelli R."/>
            <person name="Diaz J.F."/>
            <person name="Benocci T."/>
            <person name="Peng M."/>
            <person name="Battaglia E."/>
            <person name="Haridas S."/>
            <person name="Andreopoulos W."/>
            <person name="Labutti K."/>
            <person name="Pangilinan J."/>
            <person name="Floch G.L."/>
            <person name="Makela M.R."/>
            <person name="Henrissat B."/>
            <person name="Grigoriev I.V."/>
            <person name="Crouch J.A."/>
            <person name="De Vries R.P."/>
            <person name="Sukno S.A."/>
            <person name="Thon M.R."/>
        </authorList>
    </citation>
    <scope>NUCLEOTIDE SEQUENCE</scope>
    <source>
        <strain evidence="2">CBS 193.32</strain>
    </source>
</reference>
<accession>A0AAJ0EYW5</accession>
<dbReference type="Proteomes" id="UP001224890">
    <property type="component" value="Unassembled WGS sequence"/>
</dbReference>
<feature type="compositionally biased region" description="Basic and acidic residues" evidence="1">
    <location>
        <begin position="26"/>
        <end position="38"/>
    </location>
</feature>
<organism evidence="2 3">
    <name type="scientific">Colletotrichum godetiae</name>
    <dbReference type="NCBI Taxonomy" id="1209918"/>
    <lineage>
        <taxon>Eukaryota</taxon>
        <taxon>Fungi</taxon>
        <taxon>Dikarya</taxon>
        <taxon>Ascomycota</taxon>
        <taxon>Pezizomycotina</taxon>
        <taxon>Sordariomycetes</taxon>
        <taxon>Hypocreomycetidae</taxon>
        <taxon>Glomerellales</taxon>
        <taxon>Glomerellaceae</taxon>
        <taxon>Colletotrichum</taxon>
        <taxon>Colletotrichum acutatum species complex</taxon>
    </lineage>
</organism>
<dbReference type="GeneID" id="85456782"/>
<feature type="compositionally biased region" description="Pro residues" evidence="1">
    <location>
        <begin position="93"/>
        <end position="105"/>
    </location>
</feature>
<feature type="region of interest" description="Disordered" evidence="1">
    <location>
        <begin position="21"/>
        <end position="114"/>
    </location>
</feature>
<comment type="caution">
    <text evidence="2">The sequence shown here is derived from an EMBL/GenBank/DDBJ whole genome shotgun (WGS) entry which is preliminary data.</text>
</comment>